<evidence type="ECO:0000259" key="6">
    <source>
        <dbReference type="Pfam" id="PF01625"/>
    </source>
</evidence>
<evidence type="ECO:0000256" key="3">
    <source>
        <dbReference type="ARBA" id="ARBA00048782"/>
    </source>
</evidence>
<evidence type="ECO:0000313" key="8">
    <source>
        <dbReference type="Proteomes" id="UP000644507"/>
    </source>
</evidence>
<keyword evidence="8" id="KW-1185">Reference proteome</keyword>
<dbReference type="Proteomes" id="UP000644507">
    <property type="component" value="Unassembled WGS sequence"/>
</dbReference>
<evidence type="ECO:0000256" key="2">
    <source>
        <dbReference type="ARBA" id="ARBA00047806"/>
    </source>
</evidence>
<comment type="function">
    <text evidence="4">Has an important function as a repair enzyme for proteins that have been inactivated by oxidation. Catalyzes the reversible oxidation-reduction of methionine sulfoxide in proteins to methionine.</text>
</comment>
<keyword evidence="5" id="KW-0732">Signal</keyword>
<dbReference type="NCBIfam" id="TIGR00401">
    <property type="entry name" value="msrA"/>
    <property type="match status" value="1"/>
</dbReference>
<dbReference type="SUPFAM" id="SSF55068">
    <property type="entry name" value="Peptide methionine sulfoxide reductase"/>
    <property type="match status" value="1"/>
</dbReference>
<dbReference type="PANTHER" id="PTHR43774:SF1">
    <property type="entry name" value="PEPTIDE METHIONINE SULFOXIDE REDUCTASE MSRA 2"/>
    <property type="match status" value="1"/>
</dbReference>
<protein>
    <recommendedName>
        <fullName evidence="4">Peptide methionine sulfoxide reductase MsrA</fullName>
        <shortName evidence="4">Protein-methionine-S-oxide reductase</shortName>
        <ecNumber evidence="4">1.8.4.11</ecNumber>
    </recommendedName>
    <alternativeName>
        <fullName evidence="4">Peptide-methionine (S)-S-oxide reductase</fullName>
        <shortName evidence="4">Peptide Met(O) reductase</shortName>
    </alternativeName>
</protein>
<dbReference type="EMBL" id="BMXI01000006">
    <property type="protein sequence ID" value="GHC51652.1"/>
    <property type="molecule type" value="Genomic_DNA"/>
</dbReference>
<feature type="active site" evidence="4">
    <location>
        <position position="58"/>
    </location>
</feature>
<comment type="similarity">
    <text evidence="4">Belongs to the MsrA Met sulfoxide reductase family.</text>
</comment>
<evidence type="ECO:0000256" key="4">
    <source>
        <dbReference type="HAMAP-Rule" id="MF_01401"/>
    </source>
</evidence>
<evidence type="ECO:0000256" key="5">
    <source>
        <dbReference type="SAM" id="SignalP"/>
    </source>
</evidence>
<evidence type="ECO:0000313" key="7">
    <source>
        <dbReference type="EMBL" id="GHC51652.1"/>
    </source>
</evidence>
<name>A0A918WHB8_9BACT</name>
<dbReference type="GO" id="GO:0008113">
    <property type="term" value="F:peptide-methionine (S)-S-oxide reductase activity"/>
    <property type="evidence" value="ECO:0007669"/>
    <property type="project" value="UniProtKB-UniRule"/>
</dbReference>
<evidence type="ECO:0000256" key="1">
    <source>
        <dbReference type="ARBA" id="ARBA00023002"/>
    </source>
</evidence>
<reference evidence="7" key="1">
    <citation type="journal article" date="2014" name="Int. J. Syst. Evol. Microbiol.">
        <title>Complete genome sequence of Corynebacterium casei LMG S-19264T (=DSM 44701T), isolated from a smear-ripened cheese.</title>
        <authorList>
            <consortium name="US DOE Joint Genome Institute (JGI-PGF)"/>
            <person name="Walter F."/>
            <person name="Albersmeier A."/>
            <person name="Kalinowski J."/>
            <person name="Ruckert C."/>
        </authorList>
    </citation>
    <scope>NUCLEOTIDE SEQUENCE</scope>
    <source>
        <strain evidence="7">KCTC 12988</strain>
    </source>
</reference>
<keyword evidence="1 4" id="KW-0560">Oxidoreductase</keyword>
<dbReference type="RefSeq" id="WP_189569539.1">
    <property type="nucleotide sequence ID" value="NZ_BMXI01000006.1"/>
</dbReference>
<feature type="signal peptide" evidence="5">
    <location>
        <begin position="1"/>
        <end position="18"/>
    </location>
</feature>
<dbReference type="InterPro" id="IPR036509">
    <property type="entry name" value="Met_Sox_Rdtase_MsrA_sf"/>
</dbReference>
<organism evidence="7 8">
    <name type="scientific">Roseibacillus persicicus</name>
    <dbReference type="NCBI Taxonomy" id="454148"/>
    <lineage>
        <taxon>Bacteria</taxon>
        <taxon>Pseudomonadati</taxon>
        <taxon>Verrucomicrobiota</taxon>
        <taxon>Verrucomicrobiia</taxon>
        <taxon>Verrucomicrobiales</taxon>
        <taxon>Verrucomicrobiaceae</taxon>
        <taxon>Roseibacillus</taxon>
    </lineage>
</organism>
<feature type="chain" id="PRO_5036698895" description="Peptide methionine sulfoxide reductase MsrA" evidence="5">
    <location>
        <begin position="19"/>
        <end position="216"/>
    </location>
</feature>
<sequence length="216" mass="23878">MKAIFTQFLAALALLSIASCEPKTQAAAPPANVKLKASIDDKEGVPEGFQTITLGGGCYWCVEAVFQQLEGVHSVVSGFTGGHVSDPTYEEVCGKQTGHIEVIRVVYDPDKLSLGDALAWFWASHDPTSKDQQGNDKGPQYASAIFYHNDEDKAVITASLANAQKQFDKPIVTQVRKAEKFYLAPEEHQDYYFQNKNAGYCQYVIKPKLEKLKLKK</sequence>
<dbReference type="Pfam" id="PF01625">
    <property type="entry name" value="PMSR"/>
    <property type="match status" value="1"/>
</dbReference>
<dbReference type="EC" id="1.8.4.11" evidence="4"/>
<dbReference type="Gene3D" id="3.30.1060.10">
    <property type="entry name" value="Peptide methionine sulphoxide reductase MsrA"/>
    <property type="match status" value="1"/>
</dbReference>
<accession>A0A918WHB8</accession>
<gene>
    <name evidence="4" type="primary">msrA</name>
    <name evidence="7" type="ORF">GCM10007100_17360</name>
</gene>
<proteinExistence type="inferred from homology"/>
<dbReference type="PROSITE" id="PS51257">
    <property type="entry name" value="PROKAR_LIPOPROTEIN"/>
    <property type="match status" value="1"/>
</dbReference>
<comment type="caution">
    <text evidence="7">The sequence shown here is derived from an EMBL/GenBank/DDBJ whole genome shotgun (WGS) entry which is preliminary data.</text>
</comment>
<comment type="catalytic activity">
    <reaction evidence="2 4">
        <text>L-methionyl-[protein] + [thioredoxin]-disulfide + H2O = L-methionyl-(S)-S-oxide-[protein] + [thioredoxin]-dithiol</text>
        <dbReference type="Rhea" id="RHEA:14217"/>
        <dbReference type="Rhea" id="RHEA-COMP:10698"/>
        <dbReference type="Rhea" id="RHEA-COMP:10700"/>
        <dbReference type="Rhea" id="RHEA-COMP:12313"/>
        <dbReference type="Rhea" id="RHEA-COMP:12315"/>
        <dbReference type="ChEBI" id="CHEBI:15377"/>
        <dbReference type="ChEBI" id="CHEBI:16044"/>
        <dbReference type="ChEBI" id="CHEBI:29950"/>
        <dbReference type="ChEBI" id="CHEBI:44120"/>
        <dbReference type="ChEBI" id="CHEBI:50058"/>
        <dbReference type="EC" id="1.8.4.11"/>
    </reaction>
</comment>
<dbReference type="PANTHER" id="PTHR43774">
    <property type="entry name" value="PEPTIDE METHIONINE SULFOXIDE REDUCTASE"/>
    <property type="match status" value="1"/>
</dbReference>
<feature type="domain" description="Peptide methionine sulphoxide reductase MsrA" evidence="6">
    <location>
        <begin position="51"/>
        <end position="202"/>
    </location>
</feature>
<comment type="catalytic activity">
    <reaction evidence="3 4">
        <text>[thioredoxin]-disulfide + L-methionine + H2O = L-methionine (S)-S-oxide + [thioredoxin]-dithiol</text>
        <dbReference type="Rhea" id="RHEA:19993"/>
        <dbReference type="Rhea" id="RHEA-COMP:10698"/>
        <dbReference type="Rhea" id="RHEA-COMP:10700"/>
        <dbReference type="ChEBI" id="CHEBI:15377"/>
        <dbReference type="ChEBI" id="CHEBI:29950"/>
        <dbReference type="ChEBI" id="CHEBI:50058"/>
        <dbReference type="ChEBI" id="CHEBI:57844"/>
        <dbReference type="ChEBI" id="CHEBI:58772"/>
        <dbReference type="EC" id="1.8.4.11"/>
    </reaction>
</comment>
<dbReference type="AlphaFoldDB" id="A0A918WHB8"/>
<dbReference type="HAMAP" id="MF_01401">
    <property type="entry name" value="MsrA"/>
    <property type="match status" value="1"/>
</dbReference>
<dbReference type="InterPro" id="IPR002569">
    <property type="entry name" value="Met_Sox_Rdtase_MsrA_dom"/>
</dbReference>
<reference evidence="7" key="2">
    <citation type="submission" date="2020-09" db="EMBL/GenBank/DDBJ databases">
        <authorList>
            <person name="Sun Q."/>
            <person name="Kim S."/>
        </authorList>
    </citation>
    <scope>NUCLEOTIDE SEQUENCE</scope>
    <source>
        <strain evidence="7">KCTC 12988</strain>
    </source>
</reference>